<dbReference type="InterPro" id="IPR006935">
    <property type="entry name" value="Helicase/UvrB_N"/>
</dbReference>
<dbReference type="AlphaFoldDB" id="A0A4Q9KFG5"/>
<reference evidence="2 3" key="1">
    <citation type="submission" date="2019-01" db="EMBL/GenBank/DDBJ databases">
        <title>Lactibacter flavus gen. nov., sp. nov., a novel bacterium of the family Propionibacteriaceae isolated from raw milk and dairy products.</title>
        <authorList>
            <person name="Huptas C."/>
            <person name="Wenning M."/>
            <person name="Breitenwieser F."/>
            <person name="Doll E."/>
            <person name="Von Neubeck M."/>
            <person name="Busse H.-J."/>
            <person name="Scherer S."/>
        </authorList>
    </citation>
    <scope>NUCLEOTIDE SEQUENCE [LARGE SCALE GENOMIC DNA]</scope>
    <source>
        <strain evidence="2 3">KCTC 33808</strain>
    </source>
</reference>
<keyword evidence="2" id="KW-0378">Hydrolase</keyword>
<dbReference type="RefSeq" id="WP_131167532.1">
    <property type="nucleotide sequence ID" value="NZ_SDMQ01000004.1"/>
</dbReference>
<keyword evidence="2" id="KW-0547">Nucleotide-binding</keyword>
<organism evidence="2 3">
    <name type="scientific">Propioniciclava sinopodophylli</name>
    <dbReference type="NCBI Taxonomy" id="1837344"/>
    <lineage>
        <taxon>Bacteria</taxon>
        <taxon>Bacillati</taxon>
        <taxon>Actinomycetota</taxon>
        <taxon>Actinomycetes</taxon>
        <taxon>Propionibacteriales</taxon>
        <taxon>Propionibacteriaceae</taxon>
        <taxon>Propioniciclava</taxon>
    </lineage>
</organism>
<dbReference type="InterPro" id="IPR050742">
    <property type="entry name" value="Helicase_Restrict-Modif_Enz"/>
</dbReference>
<comment type="caution">
    <text evidence="2">The sequence shown here is derived from an EMBL/GenBank/DDBJ whole genome shotgun (WGS) entry which is preliminary data.</text>
</comment>
<keyword evidence="3" id="KW-1185">Reference proteome</keyword>
<dbReference type="InterPro" id="IPR014001">
    <property type="entry name" value="Helicase_ATP-bd"/>
</dbReference>
<proteinExistence type="predicted"/>
<dbReference type="GO" id="GO:0005524">
    <property type="term" value="F:ATP binding"/>
    <property type="evidence" value="ECO:0007669"/>
    <property type="project" value="InterPro"/>
</dbReference>
<gene>
    <name evidence="2" type="ORF">ET989_05355</name>
</gene>
<evidence type="ECO:0000313" key="2">
    <source>
        <dbReference type="EMBL" id="TBT85883.1"/>
    </source>
</evidence>
<protein>
    <submittedName>
        <fullName evidence="2">DEAD/DEAH box helicase</fullName>
    </submittedName>
</protein>
<evidence type="ECO:0000259" key="1">
    <source>
        <dbReference type="PROSITE" id="PS51192"/>
    </source>
</evidence>
<name>A0A4Q9KFG5_9ACTN</name>
<dbReference type="EMBL" id="SDMQ01000004">
    <property type="protein sequence ID" value="TBT85883.1"/>
    <property type="molecule type" value="Genomic_DNA"/>
</dbReference>
<feature type="domain" description="Helicase ATP-binding" evidence="1">
    <location>
        <begin position="35"/>
        <end position="194"/>
    </location>
</feature>
<dbReference type="SMART" id="SM00487">
    <property type="entry name" value="DEXDc"/>
    <property type="match status" value="1"/>
</dbReference>
<dbReference type="Gene3D" id="3.40.50.300">
    <property type="entry name" value="P-loop containing nucleotide triphosphate hydrolases"/>
    <property type="match status" value="2"/>
</dbReference>
<dbReference type="PANTHER" id="PTHR47396">
    <property type="entry name" value="TYPE I RESTRICTION ENZYME ECOKI R PROTEIN"/>
    <property type="match status" value="1"/>
</dbReference>
<keyword evidence="2" id="KW-0067">ATP-binding</keyword>
<dbReference type="GO" id="GO:0016787">
    <property type="term" value="F:hydrolase activity"/>
    <property type="evidence" value="ECO:0007669"/>
    <property type="project" value="InterPro"/>
</dbReference>
<keyword evidence="2" id="KW-0347">Helicase</keyword>
<dbReference type="OrthoDB" id="5165890at2"/>
<dbReference type="PROSITE" id="PS51192">
    <property type="entry name" value="HELICASE_ATP_BIND_1"/>
    <property type="match status" value="1"/>
</dbReference>
<dbReference type="Pfam" id="PF04851">
    <property type="entry name" value="ResIII"/>
    <property type="match status" value="1"/>
</dbReference>
<dbReference type="InterPro" id="IPR027417">
    <property type="entry name" value="P-loop_NTPase"/>
</dbReference>
<evidence type="ECO:0000313" key="3">
    <source>
        <dbReference type="Proteomes" id="UP000292373"/>
    </source>
</evidence>
<accession>A0A4Q9KFG5</accession>
<dbReference type="GO" id="GO:0003677">
    <property type="term" value="F:DNA binding"/>
    <property type="evidence" value="ECO:0007669"/>
    <property type="project" value="InterPro"/>
</dbReference>
<dbReference type="PANTHER" id="PTHR47396:SF2">
    <property type="entry name" value="HELICASE ATP-BINDING DOMAIN-CONTAINING PROTEIN"/>
    <property type="match status" value="1"/>
</dbReference>
<dbReference type="SUPFAM" id="SSF52540">
    <property type="entry name" value="P-loop containing nucleoside triphosphate hydrolases"/>
    <property type="match status" value="1"/>
</dbReference>
<dbReference type="GO" id="GO:0005829">
    <property type="term" value="C:cytosol"/>
    <property type="evidence" value="ECO:0007669"/>
    <property type="project" value="TreeGrafter"/>
</dbReference>
<dbReference type="Proteomes" id="UP000292373">
    <property type="component" value="Unassembled WGS sequence"/>
</dbReference>
<dbReference type="GO" id="GO:0004386">
    <property type="term" value="F:helicase activity"/>
    <property type="evidence" value="ECO:0007669"/>
    <property type="project" value="UniProtKB-KW"/>
</dbReference>
<sequence length="586" mass="64547">MSQSAFDRLGPAFPQRAPWGTATKLRAWQQEALDLYMAKAPRDFLAVATPGAGKTTFALRIAVELLHSRTVRRVVVVAPTEHLKVQWADAAAKVGVQLDPGTGGRKRGRSRQFDGVAVTYAGVAAAMLHHQTMTANMDTLVILDEVHHAGDALAWGESVREAFQYATRRLALTGTPFRSDDNPIPFVTYEQLPGGSLVSRADYTYGYAEALRDHVVRPVVFMNYGGPMRWRTKSGDEMATNLGEVTTKDITSQAWRTALDPKGEWIGAVLRAADKRLSEVRRHVPDAGGLVIATNQTNARAYARVLESMTGVKPTVVLSDDAGASARIEEFSGSEDRWMVAVRMVSEGVDVPRLAVGVYATATSTPLFFAQAVGRFVRTRRRGEVATVFLPTVPIVLAHASSLERQRDHVLGRKPGAPEVDVWAEAEAILERANRAEGASDDLLGSFEALDSAATFDHVLFESQQFGMHAVPTSDDEAEYLGLPGLLEPDQISHLLRERQARQVRRHERVERREKVPAEVSLHRALETRRKELNMLVSQYARVKGMPHSHVHAELRRQCGGPSLAAATTDQVEARITMIRAWHGRV</sequence>